<evidence type="ECO:0000313" key="8">
    <source>
        <dbReference type="Proteomes" id="UP000263957"/>
    </source>
</evidence>
<dbReference type="Proteomes" id="UP000259173">
    <property type="component" value="Unassembled WGS sequence"/>
</dbReference>
<keyword evidence="1" id="KW-0175">Coiled coil</keyword>
<dbReference type="eggNOG" id="COG1396">
    <property type="taxonomic scope" value="Bacteria"/>
</dbReference>
<dbReference type="RefSeq" id="WP_051602589.1">
    <property type="nucleotide sequence ID" value="NZ_AWFH01000010.1"/>
</dbReference>
<dbReference type="PATRIC" id="fig|1280948.3.peg.1433"/>
<dbReference type="STRING" id="1280948.HY36_16025"/>
<gene>
    <name evidence="3" type="ORF">DCG65_04225</name>
    <name evidence="4" type="ORF">DD728_03395</name>
    <name evidence="5" type="ORF">HY36_16025</name>
</gene>
<dbReference type="InterPro" id="IPR001387">
    <property type="entry name" value="Cro/C1-type_HTH"/>
</dbReference>
<evidence type="ECO:0000313" key="4">
    <source>
        <dbReference type="EMBL" id="HBQ47923.1"/>
    </source>
</evidence>
<evidence type="ECO:0000259" key="2">
    <source>
        <dbReference type="PROSITE" id="PS50943"/>
    </source>
</evidence>
<feature type="domain" description="HTH cro/C1-type" evidence="2">
    <location>
        <begin position="62"/>
        <end position="115"/>
    </location>
</feature>
<dbReference type="OrthoDB" id="407979at2"/>
<protein>
    <submittedName>
        <fullName evidence="3">XRE family transcriptional regulator</fullName>
    </submittedName>
</protein>
<dbReference type="Pfam" id="PF01381">
    <property type="entry name" value="HTH_3"/>
    <property type="match status" value="1"/>
</dbReference>
<dbReference type="AlphaFoldDB" id="A0A059E3N1"/>
<evidence type="ECO:0000313" key="6">
    <source>
        <dbReference type="Proteomes" id="UP000024547"/>
    </source>
</evidence>
<dbReference type="Proteomes" id="UP000263957">
    <property type="component" value="Unassembled WGS sequence"/>
</dbReference>
<name>A0A059E3N1_9PROT</name>
<evidence type="ECO:0000313" key="7">
    <source>
        <dbReference type="Proteomes" id="UP000259173"/>
    </source>
</evidence>
<comment type="caution">
    <text evidence="5">The sequence shown here is derived from an EMBL/GenBank/DDBJ whole genome shotgun (WGS) entry which is preliminary data.</text>
</comment>
<reference evidence="5 6" key="1">
    <citation type="journal article" date="2014" name="Antonie Van Leeuwenhoek">
        <title>Hyphomonas beringensis sp. nov. and Hyphomonas chukchiensis sp. nov., isolated from surface seawater of the Bering Sea and Chukchi Sea.</title>
        <authorList>
            <person name="Li C."/>
            <person name="Lai Q."/>
            <person name="Li G."/>
            <person name="Dong C."/>
            <person name="Wang J."/>
            <person name="Liao Y."/>
            <person name="Shao Z."/>
        </authorList>
    </citation>
    <scope>NUCLEOTIDE SEQUENCE [LARGE SCALE GENOMIC DNA]</scope>
    <source>
        <strain evidence="5 6">22II1-22F38</strain>
    </source>
</reference>
<evidence type="ECO:0000256" key="1">
    <source>
        <dbReference type="SAM" id="Coils"/>
    </source>
</evidence>
<dbReference type="Gene3D" id="1.10.260.40">
    <property type="entry name" value="lambda repressor-like DNA-binding domains"/>
    <property type="match status" value="1"/>
</dbReference>
<feature type="coiled-coil region" evidence="1">
    <location>
        <begin position="15"/>
        <end position="42"/>
    </location>
</feature>
<dbReference type="GO" id="GO:0003677">
    <property type="term" value="F:DNA binding"/>
    <property type="evidence" value="ECO:0007669"/>
    <property type="project" value="InterPro"/>
</dbReference>
<proteinExistence type="predicted"/>
<dbReference type="Proteomes" id="UP000024547">
    <property type="component" value="Unassembled WGS sequence"/>
</dbReference>
<organism evidence="5 6">
    <name type="scientific">Hyphomonas atlantica</name>
    <dbReference type="NCBI Taxonomy" id="1280948"/>
    <lineage>
        <taxon>Bacteria</taxon>
        <taxon>Pseudomonadati</taxon>
        <taxon>Pseudomonadota</taxon>
        <taxon>Alphaproteobacteria</taxon>
        <taxon>Hyphomonadales</taxon>
        <taxon>Hyphomonadaceae</taxon>
        <taxon>Hyphomonas</taxon>
    </lineage>
</organism>
<reference evidence="7 8" key="2">
    <citation type="journal article" date="2018" name="Nat. Biotechnol.">
        <title>A standardized bacterial taxonomy based on genome phylogeny substantially revises the tree of life.</title>
        <authorList>
            <person name="Parks D.H."/>
            <person name="Chuvochina M."/>
            <person name="Waite D.W."/>
            <person name="Rinke C."/>
            <person name="Skarshewski A."/>
            <person name="Chaumeil P.A."/>
            <person name="Hugenholtz P."/>
        </authorList>
    </citation>
    <scope>NUCLEOTIDE SEQUENCE [LARGE SCALE GENOMIC DNA]</scope>
    <source>
        <strain evidence="4">UBA10378</strain>
        <strain evidence="3">UBA8557</strain>
    </source>
</reference>
<dbReference type="GeneID" id="92500578"/>
<dbReference type="EMBL" id="AWFH01000010">
    <property type="protein sequence ID" value="KCZ62276.1"/>
    <property type="molecule type" value="Genomic_DNA"/>
</dbReference>
<dbReference type="EMBL" id="DOGS01000070">
    <property type="protein sequence ID" value="HBQ47923.1"/>
    <property type="molecule type" value="Genomic_DNA"/>
</dbReference>
<dbReference type="SUPFAM" id="SSF47413">
    <property type="entry name" value="lambda repressor-like DNA-binding domains"/>
    <property type="match status" value="1"/>
</dbReference>
<dbReference type="SMART" id="SM00530">
    <property type="entry name" value="HTH_XRE"/>
    <property type="match status" value="1"/>
</dbReference>
<evidence type="ECO:0000313" key="3">
    <source>
        <dbReference type="EMBL" id="HAE93742.1"/>
    </source>
</evidence>
<dbReference type="InterPro" id="IPR010982">
    <property type="entry name" value="Lambda_DNA-bd_dom_sf"/>
</dbReference>
<accession>A0A059E3N1</accession>
<dbReference type="CDD" id="cd00093">
    <property type="entry name" value="HTH_XRE"/>
    <property type="match status" value="1"/>
</dbReference>
<evidence type="ECO:0000313" key="5">
    <source>
        <dbReference type="EMBL" id="KCZ62276.1"/>
    </source>
</evidence>
<sequence length="116" mass="12888">MSSDFELVYSLEIKVLDLEKKVSDLEQSVAGLAQQLNSVESDAAANVPEEVSERIREGENPVRVVRQYRLMTQKDLSDLCGIRPNHISAIERGMSYGLKTAKRLADALDVPVDLLT</sequence>
<keyword evidence="6" id="KW-1185">Reference proteome</keyword>
<dbReference type="PROSITE" id="PS50943">
    <property type="entry name" value="HTH_CROC1"/>
    <property type="match status" value="1"/>
</dbReference>
<dbReference type="EMBL" id="DMBR01000123">
    <property type="protein sequence ID" value="HAE93742.1"/>
    <property type="molecule type" value="Genomic_DNA"/>
</dbReference>